<dbReference type="SUPFAM" id="SSF52540">
    <property type="entry name" value="P-loop containing nucleoside triphosphate hydrolases"/>
    <property type="match status" value="1"/>
</dbReference>
<accession>A0AAX2ALH0</accession>
<dbReference type="AlphaFoldDB" id="A0AAX2ALH0"/>
<dbReference type="GO" id="GO:0006777">
    <property type="term" value="P:Mo-molybdopterin cofactor biosynthetic process"/>
    <property type="evidence" value="ECO:0007669"/>
    <property type="project" value="InterPro"/>
</dbReference>
<dbReference type="Proteomes" id="UP000290092">
    <property type="component" value="Unassembled WGS sequence"/>
</dbReference>
<dbReference type="NCBIfam" id="TIGR00176">
    <property type="entry name" value="mobB"/>
    <property type="match status" value="1"/>
</dbReference>
<gene>
    <name evidence="2" type="primary">mobB</name>
    <name evidence="2" type="ORF">CP985_01940</name>
</gene>
<dbReference type="CDD" id="cd03116">
    <property type="entry name" value="MobB"/>
    <property type="match status" value="1"/>
</dbReference>
<proteinExistence type="predicted"/>
<protein>
    <submittedName>
        <fullName evidence="2">Molybdopterin-guanine dinucleotide biosynthesis protein B</fullName>
    </submittedName>
</protein>
<dbReference type="InterPro" id="IPR027417">
    <property type="entry name" value="P-loop_NTPase"/>
</dbReference>
<dbReference type="PANTHER" id="PTHR40072">
    <property type="entry name" value="MOLYBDOPTERIN-GUANINE DINUCLEOTIDE BIOSYNTHESIS ADAPTER PROTEIN-RELATED"/>
    <property type="match status" value="1"/>
</dbReference>
<comment type="caution">
    <text evidence="2">The sequence shown here is derived from an EMBL/GenBank/DDBJ whole genome shotgun (WGS) entry which is preliminary data.</text>
</comment>
<dbReference type="PANTHER" id="PTHR40072:SF1">
    <property type="entry name" value="MOLYBDOPTERIN-GUANINE DINUCLEOTIDE BIOSYNTHESIS ADAPTER PROTEIN"/>
    <property type="match status" value="1"/>
</dbReference>
<dbReference type="EMBL" id="NXID01000004">
    <property type="protein sequence ID" value="RXK16721.1"/>
    <property type="molecule type" value="Genomic_DNA"/>
</dbReference>
<dbReference type="GO" id="GO:0005525">
    <property type="term" value="F:GTP binding"/>
    <property type="evidence" value="ECO:0007669"/>
    <property type="project" value="InterPro"/>
</dbReference>
<keyword evidence="3" id="KW-1185">Reference proteome</keyword>
<feature type="domain" description="Molybdopterin-guanine dinucleotide biosynthesis protein B (MobB)" evidence="1">
    <location>
        <begin position="11"/>
        <end position="125"/>
    </location>
</feature>
<name>A0AAX2ALH0_9BACT</name>
<dbReference type="KEGG" id="amyt:AMYT_1461"/>
<evidence type="ECO:0000313" key="2">
    <source>
        <dbReference type="EMBL" id="RXK16721.1"/>
    </source>
</evidence>
<reference evidence="2 3" key="1">
    <citation type="submission" date="2017-09" db="EMBL/GenBank/DDBJ databases">
        <title>Genomics of the genus Arcobacter.</title>
        <authorList>
            <person name="Perez-Cataluna A."/>
            <person name="Figueras M.J."/>
            <person name="Salas-Masso N."/>
        </authorList>
    </citation>
    <scope>NUCLEOTIDE SEQUENCE [LARGE SCALE GENOMIC DNA]</scope>
    <source>
        <strain evidence="2 3">CECT 7386</strain>
    </source>
</reference>
<evidence type="ECO:0000313" key="3">
    <source>
        <dbReference type="Proteomes" id="UP000290092"/>
    </source>
</evidence>
<organism evidence="2 3">
    <name type="scientific">Malaciobacter mytili LMG 24559</name>
    <dbReference type="NCBI Taxonomy" id="1032238"/>
    <lineage>
        <taxon>Bacteria</taxon>
        <taxon>Pseudomonadati</taxon>
        <taxon>Campylobacterota</taxon>
        <taxon>Epsilonproteobacteria</taxon>
        <taxon>Campylobacterales</taxon>
        <taxon>Arcobacteraceae</taxon>
        <taxon>Malaciobacter</taxon>
    </lineage>
</organism>
<sequence>MSKRKYKKLAVAFSGPSNSGKTTLIVKVANILQDEGNKVCIVKHDPKDKARFDTPGKDSDKFSQTGADVAVVSPNRTTLFKKESSTIDELITLFGEFDYLLVEGLKTLPLPRISIFRDMLDESYFKVTNAIAFDNTIKYEDIPENIDKLDLNNPEQVVEWIENNAKRV</sequence>
<evidence type="ECO:0000259" key="1">
    <source>
        <dbReference type="Pfam" id="PF03205"/>
    </source>
</evidence>
<dbReference type="Gene3D" id="3.40.50.300">
    <property type="entry name" value="P-loop containing nucleotide triphosphate hydrolases"/>
    <property type="match status" value="1"/>
</dbReference>
<dbReference type="InterPro" id="IPR004435">
    <property type="entry name" value="MobB_dom"/>
</dbReference>
<dbReference type="RefSeq" id="WP_114841891.1">
    <property type="nucleotide sequence ID" value="NZ_CP031219.1"/>
</dbReference>
<dbReference type="Pfam" id="PF03205">
    <property type="entry name" value="MobB"/>
    <property type="match status" value="1"/>
</dbReference>
<dbReference type="InterPro" id="IPR052539">
    <property type="entry name" value="MGD_biosynthesis_adapter"/>
</dbReference>